<dbReference type="RefSeq" id="WP_015469498.1">
    <property type="nucleotide sequence ID" value="NC_020813.1"/>
</dbReference>
<name>M4V744_9BACT</name>
<dbReference type="STRING" id="1184267.A11Q_790"/>
<dbReference type="OrthoDB" id="7625785at2"/>
<dbReference type="EMBL" id="CP003537">
    <property type="protein sequence ID" value="AGH95008.1"/>
    <property type="molecule type" value="Genomic_DNA"/>
</dbReference>
<dbReference type="AlphaFoldDB" id="M4V744"/>
<sequence>MSEDKKIKIPTGQLELGETRLKEPDRNYHRGGRSFYFFDFDDNIAFLSTSLVLFHKQTGDELFLSSSEWALHHAYIGKSGPYVEYEIRYDDETGSFRNFRDLDLNEVEKLDGKKQLFVQDVQKALGLPDLQWKGPSWNCFYHAAFNQRPVSVITARGHSAATIQEGVREFIRSGYLPVEPNYLSVYAVSNKKVRAHLGDVEGNASIAELKQRAIRASVEKAIEVYGYSPHHRFGMSDDDPKNIQLVVEEMTRLKSVYPQMSFFMIETHGGDFIKHEISQHGLKSHYMSDNESQLDLFNPTRRKT</sequence>
<keyword evidence="2" id="KW-1185">Reference proteome</keyword>
<evidence type="ECO:0000313" key="1">
    <source>
        <dbReference type="EMBL" id="AGH95008.1"/>
    </source>
</evidence>
<dbReference type="HOGENOM" id="CLU_936174_0_0_7"/>
<gene>
    <name evidence="1" type="ORF">A11Q_790</name>
</gene>
<dbReference type="Proteomes" id="UP000012040">
    <property type="component" value="Chromosome"/>
</dbReference>
<evidence type="ECO:0000313" key="2">
    <source>
        <dbReference type="Proteomes" id="UP000012040"/>
    </source>
</evidence>
<protein>
    <submittedName>
        <fullName evidence="1">Uncharacterized protein</fullName>
    </submittedName>
</protein>
<dbReference type="KEGG" id="bex:A11Q_790"/>
<dbReference type="PATRIC" id="fig|1184267.3.peg.798"/>
<proteinExistence type="predicted"/>
<reference evidence="1 2" key="1">
    <citation type="journal article" date="2013" name="ISME J.">
        <title>By their genes ye shall know them: genomic signatures of predatory bacteria.</title>
        <authorList>
            <person name="Pasternak Z."/>
            <person name="Pietrokovski S."/>
            <person name="Rotem O."/>
            <person name="Gophna U."/>
            <person name="Lurie-Weinberger M.N."/>
            <person name="Jurkevitch E."/>
        </authorList>
    </citation>
    <scope>NUCLEOTIDE SEQUENCE [LARGE SCALE GENOMIC DNA]</scope>
    <source>
        <strain evidence="1 2">JSS</strain>
    </source>
</reference>
<accession>M4V744</accession>
<organism evidence="1 2">
    <name type="scientific">Pseudobdellovibrio exovorus JSS</name>
    <dbReference type="NCBI Taxonomy" id="1184267"/>
    <lineage>
        <taxon>Bacteria</taxon>
        <taxon>Pseudomonadati</taxon>
        <taxon>Bdellovibrionota</taxon>
        <taxon>Bdellovibrionia</taxon>
        <taxon>Bdellovibrionales</taxon>
        <taxon>Pseudobdellovibrionaceae</taxon>
        <taxon>Pseudobdellovibrio</taxon>
    </lineage>
</organism>
<dbReference type="eggNOG" id="ENOG502ZCKA">
    <property type="taxonomic scope" value="Bacteria"/>
</dbReference>